<dbReference type="Pfam" id="PF02627">
    <property type="entry name" value="CMD"/>
    <property type="match status" value="1"/>
</dbReference>
<protein>
    <submittedName>
        <fullName evidence="2">Carboxymuconolactone decarboxylase</fullName>
    </submittedName>
</protein>
<dbReference type="InterPro" id="IPR029032">
    <property type="entry name" value="AhpD-like"/>
</dbReference>
<reference evidence="2 3" key="1">
    <citation type="submission" date="2015-03" db="EMBL/GenBank/DDBJ databases">
        <authorList>
            <person name="McCorrison J."/>
            <person name="Sanka R."/>
            <person name="Adams M."/>
            <person name="Brinkac L."/>
            <person name="Nierman W."/>
            <person name="Sutton G."/>
            <person name="Nelson K."/>
            <person name="Kiedrowski L."/>
            <person name="Guerrero D."/>
            <person name="Bonomo R."/>
        </authorList>
    </citation>
    <scope>NUCLEOTIDE SEQUENCE [LARGE SCALE GENOMIC DNA]</scope>
    <source>
        <strain evidence="2 3">42324</strain>
    </source>
</reference>
<name>A0AAE2ED00_ENTCL</name>
<dbReference type="Gene3D" id="1.20.1290.10">
    <property type="entry name" value="AhpD-like"/>
    <property type="match status" value="1"/>
</dbReference>
<dbReference type="PANTHER" id="PTHR33570">
    <property type="entry name" value="4-CARBOXYMUCONOLACTONE DECARBOXYLASE FAMILY PROTEIN"/>
    <property type="match status" value="1"/>
</dbReference>
<sequence length="211" mass="22827">MNNGQQSFLMEQQKNIAAIAAQGAAGNIPALNSALQRGLDAGLTINDCREVLVQLYAYAGFPRSLNALTELMSVINTRKAKGIHDVEGQLPGPLPEPEDMLKIGTQNQTALVGQPVKGQLFEFAPAADMYLKTHLFGDIFSRDNLDWLNRELATVGALSAMTGVDPQLKAHITMSINAGLTSSQLKELVRFFGESGEPSMADRLKKAMENL</sequence>
<dbReference type="RefSeq" id="WP_045294091.1">
    <property type="nucleotide sequence ID" value="NZ_JZYG01000012.1"/>
</dbReference>
<dbReference type="PANTHER" id="PTHR33570:SF2">
    <property type="entry name" value="CARBOXYMUCONOLACTONE DECARBOXYLASE-LIKE DOMAIN-CONTAINING PROTEIN"/>
    <property type="match status" value="1"/>
</dbReference>
<evidence type="ECO:0000313" key="3">
    <source>
        <dbReference type="Proteomes" id="UP000033344"/>
    </source>
</evidence>
<comment type="caution">
    <text evidence="2">The sequence shown here is derived from an EMBL/GenBank/DDBJ whole genome shotgun (WGS) entry which is preliminary data.</text>
</comment>
<evidence type="ECO:0000259" key="1">
    <source>
        <dbReference type="Pfam" id="PF02627"/>
    </source>
</evidence>
<proteinExistence type="predicted"/>
<dbReference type="AlphaFoldDB" id="A0AAE2ED00"/>
<dbReference type="InterPro" id="IPR052512">
    <property type="entry name" value="4CMD/NDH-1_regulator"/>
</dbReference>
<feature type="domain" description="Carboxymuconolactone decarboxylase-like" evidence="1">
    <location>
        <begin position="130"/>
        <end position="190"/>
    </location>
</feature>
<accession>A0AAE2ED00</accession>
<gene>
    <name evidence="2" type="ORF">SS44_11210</name>
</gene>
<dbReference type="GO" id="GO:0051920">
    <property type="term" value="F:peroxiredoxin activity"/>
    <property type="evidence" value="ECO:0007669"/>
    <property type="project" value="InterPro"/>
</dbReference>
<evidence type="ECO:0000313" key="2">
    <source>
        <dbReference type="EMBL" id="KJM37686.1"/>
    </source>
</evidence>
<organism evidence="2 3">
    <name type="scientific">Enterobacter cloacae subsp. cloacae</name>
    <dbReference type="NCBI Taxonomy" id="336306"/>
    <lineage>
        <taxon>Bacteria</taxon>
        <taxon>Pseudomonadati</taxon>
        <taxon>Pseudomonadota</taxon>
        <taxon>Gammaproteobacteria</taxon>
        <taxon>Enterobacterales</taxon>
        <taxon>Enterobacteriaceae</taxon>
        <taxon>Enterobacter</taxon>
        <taxon>Enterobacter cloacae complex</taxon>
    </lineage>
</organism>
<dbReference type="SUPFAM" id="SSF69118">
    <property type="entry name" value="AhpD-like"/>
    <property type="match status" value="1"/>
</dbReference>
<dbReference type="InterPro" id="IPR003779">
    <property type="entry name" value="CMD-like"/>
</dbReference>
<dbReference type="Proteomes" id="UP000033344">
    <property type="component" value="Unassembled WGS sequence"/>
</dbReference>
<dbReference type="EMBL" id="JZYG01000012">
    <property type="protein sequence ID" value="KJM37686.1"/>
    <property type="molecule type" value="Genomic_DNA"/>
</dbReference>